<gene>
    <name evidence="1" type="ORF">JCM16775_0634</name>
</gene>
<evidence type="ECO:0000313" key="1">
    <source>
        <dbReference type="EMBL" id="BBM37932.1"/>
    </source>
</evidence>
<dbReference type="Proteomes" id="UP000321892">
    <property type="component" value="Chromosome"/>
</dbReference>
<name>A0A510JF43_9FUSO</name>
<accession>A0A510JF43</accession>
<dbReference type="EMBL" id="AP019823">
    <property type="protein sequence ID" value="BBM37932.1"/>
    <property type="molecule type" value="Genomic_DNA"/>
</dbReference>
<keyword evidence="2" id="KW-1185">Reference proteome</keyword>
<protein>
    <submittedName>
        <fullName evidence="1">Uncharacterized protein</fullName>
    </submittedName>
</protein>
<proteinExistence type="predicted"/>
<dbReference type="AlphaFoldDB" id="A0A510JF43"/>
<dbReference type="KEGG" id="lhf:JCM16775_0634"/>
<reference evidence="1 2" key="1">
    <citation type="submission" date="2019-07" db="EMBL/GenBank/DDBJ databases">
        <title>Complete Genome Sequence of Leptotrichia hofstadii Strain JCM16775.</title>
        <authorList>
            <person name="Watanabe S."/>
            <person name="Cui L."/>
        </authorList>
    </citation>
    <scope>NUCLEOTIDE SEQUENCE [LARGE SCALE GENOMIC DNA]</scope>
    <source>
        <strain evidence="1 2">JCM16775</strain>
    </source>
</reference>
<dbReference type="RefSeq" id="WP_026745597.1">
    <property type="nucleotide sequence ID" value="NZ_AP019823.1"/>
</dbReference>
<sequence length="259" mass="30429">MDFIMLSGKKRLKKSLKIVFAAIIFFIVSILSFSEKSEFLAIGNLKIVRQEPLVIKREDLNITIEKNKTIKVESVYTFENVGNYNVKSTFMFWLDTNIEKSLKEDFSNKNTNNRGKFVKNIKFLTDYKKAQNLRAVIKFDENIYESQVTDSIQREWFAISKVIPSMEEGKIAVYYDLVNTKFSRNKDFVYSFELVDNFFNKNKAEILYVNVYNKSDLKIDSINFKDYEFKNVSKNNTKEHYELLESGVNLDGKISIKFK</sequence>
<organism evidence="1 2">
    <name type="scientific">Leptotrichia hofstadii</name>
    <dbReference type="NCBI Taxonomy" id="157688"/>
    <lineage>
        <taxon>Bacteria</taxon>
        <taxon>Fusobacteriati</taxon>
        <taxon>Fusobacteriota</taxon>
        <taxon>Fusobacteriia</taxon>
        <taxon>Fusobacteriales</taxon>
        <taxon>Leptotrichiaceae</taxon>
        <taxon>Leptotrichia</taxon>
    </lineage>
</organism>
<evidence type="ECO:0000313" key="2">
    <source>
        <dbReference type="Proteomes" id="UP000321892"/>
    </source>
</evidence>